<dbReference type="Pfam" id="PF07377">
    <property type="entry name" value="DUF1493"/>
    <property type="match status" value="1"/>
</dbReference>
<proteinExistence type="predicted"/>
<dbReference type="RefSeq" id="WP_186955142.1">
    <property type="nucleotide sequence ID" value="NZ_JACOFX010000011.1"/>
</dbReference>
<organism evidence="1 2">
    <name type="scientific">Undibacterium umbellatum</name>
    <dbReference type="NCBI Taxonomy" id="2762300"/>
    <lineage>
        <taxon>Bacteria</taxon>
        <taxon>Pseudomonadati</taxon>
        <taxon>Pseudomonadota</taxon>
        <taxon>Betaproteobacteria</taxon>
        <taxon>Burkholderiales</taxon>
        <taxon>Oxalobacteraceae</taxon>
        <taxon>Undibacterium</taxon>
    </lineage>
</organism>
<protein>
    <submittedName>
        <fullName evidence="1">DUF1493 family protein</fullName>
    </submittedName>
</protein>
<dbReference type="Gene3D" id="1.10.1200.10">
    <property type="entry name" value="ACP-like"/>
    <property type="match status" value="1"/>
</dbReference>
<reference evidence="1 2" key="1">
    <citation type="submission" date="2020-08" db="EMBL/GenBank/DDBJ databases">
        <title>Novel species isolated from subtropical streams in China.</title>
        <authorList>
            <person name="Lu H."/>
        </authorList>
    </citation>
    <scope>NUCLEOTIDE SEQUENCE [LARGE SCALE GENOMIC DNA]</scope>
    <source>
        <strain evidence="1 2">NL8W</strain>
    </source>
</reference>
<dbReference type="InterPro" id="IPR010862">
    <property type="entry name" value="DUF1493"/>
</dbReference>
<sequence length="109" mass="12131">MDESSIADEVKQCIAGFTGISTEILKDETSLFHDLGMDGDDAHDFMQEFASRFQVDLTHFVFSDYFGAETAIHPLTLLTGVLGLSAAQQFKRLEIKCLIKAAMQGHFLR</sequence>
<keyword evidence="2" id="KW-1185">Reference proteome</keyword>
<comment type="caution">
    <text evidence="1">The sequence shown here is derived from an EMBL/GenBank/DDBJ whole genome shotgun (WGS) entry which is preliminary data.</text>
</comment>
<evidence type="ECO:0000313" key="2">
    <source>
        <dbReference type="Proteomes" id="UP000646911"/>
    </source>
</evidence>
<dbReference type="EMBL" id="JACOFX010000011">
    <property type="protein sequence ID" value="MBC3909616.1"/>
    <property type="molecule type" value="Genomic_DNA"/>
</dbReference>
<name>A0ABR6ZE20_9BURK</name>
<dbReference type="Proteomes" id="UP000646911">
    <property type="component" value="Unassembled WGS sequence"/>
</dbReference>
<dbReference type="InterPro" id="IPR036736">
    <property type="entry name" value="ACP-like_sf"/>
</dbReference>
<evidence type="ECO:0000313" key="1">
    <source>
        <dbReference type="EMBL" id="MBC3909616.1"/>
    </source>
</evidence>
<dbReference type="SUPFAM" id="SSF47336">
    <property type="entry name" value="ACP-like"/>
    <property type="match status" value="1"/>
</dbReference>
<gene>
    <name evidence="1" type="ORF">H8L47_18795</name>
</gene>
<accession>A0ABR6ZE20</accession>